<name>A0A3N1XZ92_9FIRM</name>
<evidence type="ECO:0000313" key="3">
    <source>
        <dbReference type="EMBL" id="ROR31913.1"/>
    </source>
</evidence>
<dbReference type="AlphaFoldDB" id="A0A3N1XZ92"/>
<dbReference type="InterPro" id="IPR029052">
    <property type="entry name" value="Metallo-depent_PP-like"/>
</dbReference>
<sequence>MKFIHIADVHLGMQPDKGMPWSELRKEEIKETFFNLLEICNREAVDFLFIAGDLFHNQPLVRDIKEINYGFSKLNRTKVIIIAGNHDYINERSHYINFQWCEQVFMLDNEKLDSLYFPEHNTRVYGFSYHQRDILEAKYTNAYPEDKECINILIAHGGDEKDIPIDKNNLKSLGYDYVALGHIHKQEFITDRIAYSGSLEPLDKNETGRHGYIIGDIQKDMEGNKSDISFIPLAKREYIHLEVEVEPDMTNGKILDFIKGKVAEIGEYNIYKLILKGIRDSENEIDINSLYDIGNIIQVMDTTVPDYDFSELYYMNKDNIIGMYIESIRRTGLEDEIADKALYYGIEALLKAKG</sequence>
<evidence type="ECO:0000259" key="2">
    <source>
        <dbReference type="Pfam" id="PF00149"/>
    </source>
</evidence>
<dbReference type="OrthoDB" id="9773856at2"/>
<dbReference type="Proteomes" id="UP000273083">
    <property type="component" value="Unassembled WGS sequence"/>
</dbReference>
<dbReference type="Pfam" id="PF00149">
    <property type="entry name" value="Metallophos"/>
    <property type="match status" value="1"/>
</dbReference>
<evidence type="ECO:0000256" key="1">
    <source>
        <dbReference type="ARBA" id="ARBA00022801"/>
    </source>
</evidence>
<keyword evidence="4" id="KW-1185">Reference proteome</keyword>
<dbReference type="InterPro" id="IPR004843">
    <property type="entry name" value="Calcineurin-like_PHP"/>
</dbReference>
<dbReference type="PANTHER" id="PTHR30337">
    <property type="entry name" value="COMPONENT OF ATP-DEPENDENT DSDNA EXONUCLEASE"/>
    <property type="match status" value="1"/>
</dbReference>
<dbReference type="InterPro" id="IPR041796">
    <property type="entry name" value="Mre11_N"/>
</dbReference>
<reference evidence="3 4" key="1">
    <citation type="submission" date="2018-11" db="EMBL/GenBank/DDBJ databases">
        <title>Genomic Encyclopedia of Type Strains, Phase IV (KMG-IV): sequencing the most valuable type-strain genomes for metagenomic binning, comparative biology and taxonomic classification.</title>
        <authorList>
            <person name="Goeker M."/>
        </authorList>
    </citation>
    <scope>NUCLEOTIDE SEQUENCE [LARGE SCALE GENOMIC DNA]</scope>
    <source>
        <strain evidence="3 4">DSM 26537</strain>
    </source>
</reference>
<dbReference type="CDD" id="cd00840">
    <property type="entry name" value="MPP_Mre11_N"/>
    <property type="match status" value="1"/>
</dbReference>
<keyword evidence="3" id="KW-0269">Exonuclease</keyword>
<dbReference type="RefSeq" id="WP_123607996.1">
    <property type="nucleotide sequence ID" value="NZ_RJVG01000001.1"/>
</dbReference>
<keyword evidence="1" id="KW-0378">Hydrolase</keyword>
<evidence type="ECO:0000313" key="4">
    <source>
        <dbReference type="Proteomes" id="UP000273083"/>
    </source>
</evidence>
<feature type="domain" description="Calcineurin-like phosphoesterase" evidence="2">
    <location>
        <begin position="1"/>
        <end position="185"/>
    </location>
</feature>
<dbReference type="GO" id="GO:0004527">
    <property type="term" value="F:exonuclease activity"/>
    <property type="evidence" value="ECO:0007669"/>
    <property type="project" value="UniProtKB-KW"/>
</dbReference>
<gene>
    <name evidence="3" type="ORF">EDD66_101533</name>
</gene>
<dbReference type="Gene3D" id="3.60.21.10">
    <property type="match status" value="1"/>
</dbReference>
<dbReference type="InterPro" id="IPR050535">
    <property type="entry name" value="DNA_Repair-Maintenance_Comp"/>
</dbReference>
<keyword evidence="3" id="KW-0540">Nuclease</keyword>
<proteinExistence type="predicted"/>
<dbReference type="EMBL" id="RJVG01000001">
    <property type="protein sequence ID" value="ROR31913.1"/>
    <property type="molecule type" value="Genomic_DNA"/>
</dbReference>
<dbReference type="SUPFAM" id="SSF56300">
    <property type="entry name" value="Metallo-dependent phosphatases"/>
    <property type="match status" value="1"/>
</dbReference>
<accession>A0A3N1XZ92</accession>
<comment type="caution">
    <text evidence="3">The sequence shown here is derived from an EMBL/GenBank/DDBJ whole genome shotgun (WGS) entry which is preliminary data.</text>
</comment>
<organism evidence="3 4">
    <name type="scientific">Mobilisporobacter senegalensis</name>
    <dbReference type="NCBI Taxonomy" id="1329262"/>
    <lineage>
        <taxon>Bacteria</taxon>
        <taxon>Bacillati</taxon>
        <taxon>Bacillota</taxon>
        <taxon>Clostridia</taxon>
        <taxon>Lachnospirales</taxon>
        <taxon>Lachnospiraceae</taxon>
        <taxon>Mobilisporobacter</taxon>
    </lineage>
</organism>
<protein>
    <submittedName>
        <fullName evidence="3">DNA repair exonuclease SbcCD nuclease subunit</fullName>
    </submittedName>
</protein>